<evidence type="ECO:0000256" key="1">
    <source>
        <dbReference type="SAM" id="MobiDB-lite"/>
    </source>
</evidence>
<sequence>MAAERRQNAEKSLRARHAKAEAEVLEEISHRPEPDLRREEEEKSPDPSPVSSFLNISS</sequence>
<name>A0A3P7P390_DIBLA</name>
<dbReference type="AlphaFoldDB" id="A0A3P7P390"/>
<reference evidence="2 3" key="1">
    <citation type="submission" date="2018-11" db="EMBL/GenBank/DDBJ databases">
        <authorList>
            <consortium name="Pathogen Informatics"/>
        </authorList>
    </citation>
    <scope>NUCLEOTIDE SEQUENCE [LARGE SCALE GENOMIC DNA]</scope>
</reference>
<feature type="compositionally biased region" description="Basic and acidic residues" evidence="1">
    <location>
        <begin position="1"/>
        <end position="45"/>
    </location>
</feature>
<organism evidence="2 3">
    <name type="scientific">Dibothriocephalus latus</name>
    <name type="common">Fish tapeworm</name>
    <name type="synonym">Diphyllobothrium latum</name>
    <dbReference type="NCBI Taxonomy" id="60516"/>
    <lineage>
        <taxon>Eukaryota</taxon>
        <taxon>Metazoa</taxon>
        <taxon>Spiralia</taxon>
        <taxon>Lophotrochozoa</taxon>
        <taxon>Platyhelminthes</taxon>
        <taxon>Cestoda</taxon>
        <taxon>Eucestoda</taxon>
        <taxon>Diphyllobothriidea</taxon>
        <taxon>Diphyllobothriidae</taxon>
        <taxon>Dibothriocephalus</taxon>
    </lineage>
</organism>
<keyword evidence="3" id="KW-1185">Reference proteome</keyword>
<feature type="compositionally biased region" description="Polar residues" evidence="1">
    <location>
        <begin position="49"/>
        <end position="58"/>
    </location>
</feature>
<accession>A0A3P7P390</accession>
<proteinExistence type="predicted"/>
<gene>
    <name evidence="2" type="ORF">DILT_LOCUS19051</name>
</gene>
<evidence type="ECO:0000313" key="2">
    <source>
        <dbReference type="EMBL" id="VDN43298.1"/>
    </source>
</evidence>
<dbReference type="Proteomes" id="UP000281553">
    <property type="component" value="Unassembled WGS sequence"/>
</dbReference>
<feature type="region of interest" description="Disordered" evidence="1">
    <location>
        <begin position="1"/>
        <end position="58"/>
    </location>
</feature>
<evidence type="ECO:0000313" key="3">
    <source>
        <dbReference type="Proteomes" id="UP000281553"/>
    </source>
</evidence>
<protein>
    <submittedName>
        <fullName evidence="2">Uncharacterized protein</fullName>
    </submittedName>
</protein>
<dbReference type="EMBL" id="UYRU01107373">
    <property type="protein sequence ID" value="VDN43298.1"/>
    <property type="molecule type" value="Genomic_DNA"/>
</dbReference>